<dbReference type="PRINTS" id="PR00502">
    <property type="entry name" value="NUDIXFAMILY"/>
</dbReference>
<dbReference type="InterPro" id="IPR015797">
    <property type="entry name" value="NUDIX_hydrolase-like_dom_sf"/>
</dbReference>
<dbReference type="InterPro" id="IPR020476">
    <property type="entry name" value="Nudix_hydrolase"/>
</dbReference>
<dbReference type="EMBL" id="JBHZOL010000085">
    <property type="protein sequence ID" value="MFE4107315.1"/>
    <property type="molecule type" value="Genomic_DNA"/>
</dbReference>
<evidence type="ECO:0000256" key="3">
    <source>
        <dbReference type="RuleBase" id="RU003476"/>
    </source>
</evidence>
<dbReference type="PANTHER" id="PTHR43736">
    <property type="entry name" value="ADP-RIBOSE PYROPHOSPHATASE"/>
    <property type="match status" value="1"/>
</dbReference>
<evidence type="ECO:0000256" key="2">
    <source>
        <dbReference type="ARBA" id="ARBA00022801"/>
    </source>
</evidence>
<reference evidence="5 6" key="1">
    <citation type="submission" date="2024-10" db="EMBL/GenBank/DDBJ databases">
        <authorList>
            <person name="Ratan Roy A."/>
            <person name="Morales Sandoval P.H."/>
            <person name="De Los Santos Villalobos S."/>
            <person name="Chakraborty S."/>
            <person name="Mukherjee J."/>
        </authorList>
    </citation>
    <scope>NUCLEOTIDE SEQUENCE [LARGE SCALE GENOMIC DNA]</scope>
    <source>
        <strain evidence="5 6">S1</strain>
    </source>
</reference>
<dbReference type="Proteomes" id="UP001600165">
    <property type="component" value="Unassembled WGS sequence"/>
</dbReference>
<accession>A0ABW6IGJ0</accession>
<dbReference type="InterPro" id="IPR020084">
    <property type="entry name" value="NUDIX_hydrolase_CS"/>
</dbReference>
<keyword evidence="6" id="KW-1185">Reference proteome</keyword>
<gene>
    <name evidence="5" type="ORF">ACFVKH_13560</name>
</gene>
<keyword evidence="2 3" id="KW-0378">Hydrolase</keyword>
<dbReference type="SUPFAM" id="SSF55811">
    <property type="entry name" value="Nudix"/>
    <property type="match status" value="1"/>
</dbReference>
<feature type="domain" description="Nudix hydrolase" evidence="4">
    <location>
        <begin position="3"/>
        <end position="130"/>
    </location>
</feature>
<evidence type="ECO:0000313" key="5">
    <source>
        <dbReference type="EMBL" id="MFE4107315.1"/>
    </source>
</evidence>
<evidence type="ECO:0000313" key="6">
    <source>
        <dbReference type="Proteomes" id="UP001600165"/>
    </source>
</evidence>
<dbReference type="PROSITE" id="PS51462">
    <property type="entry name" value="NUDIX"/>
    <property type="match status" value="1"/>
</dbReference>
<evidence type="ECO:0000256" key="1">
    <source>
        <dbReference type="ARBA" id="ARBA00005582"/>
    </source>
</evidence>
<dbReference type="RefSeq" id="WP_377965910.1">
    <property type="nucleotide sequence ID" value="NZ_JBHZOL010000085.1"/>
</dbReference>
<sequence length="146" mass="16536">MTQPPVEVAIAILHQDNQFLLQLRDDIPTIVYPGHWSFFGGHIEPGESADTAVYRELQEEIGYLAPRLELFHRRVDQNIIRNVYYGPLTVAVDALTLNEGQDLGLCSIADVQRGYRYSAKLAEDRPLGLPHQQILLDFIAQFSGQF</sequence>
<comment type="caution">
    <text evidence="5">The sequence shown here is derived from an EMBL/GenBank/DDBJ whole genome shotgun (WGS) entry which is preliminary data.</text>
</comment>
<comment type="similarity">
    <text evidence="1 3">Belongs to the Nudix hydrolase family.</text>
</comment>
<dbReference type="InterPro" id="IPR000086">
    <property type="entry name" value="NUDIX_hydrolase_dom"/>
</dbReference>
<evidence type="ECO:0000259" key="4">
    <source>
        <dbReference type="PROSITE" id="PS51462"/>
    </source>
</evidence>
<dbReference type="PANTHER" id="PTHR43736:SF1">
    <property type="entry name" value="DIHYDRONEOPTERIN TRIPHOSPHATE DIPHOSPHATASE"/>
    <property type="match status" value="1"/>
</dbReference>
<dbReference type="CDD" id="cd18882">
    <property type="entry name" value="NUDIX_Hydrolase"/>
    <property type="match status" value="1"/>
</dbReference>
<dbReference type="PROSITE" id="PS00893">
    <property type="entry name" value="NUDIX_BOX"/>
    <property type="match status" value="1"/>
</dbReference>
<dbReference type="Gene3D" id="3.90.79.10">
    <property type="entry name" value="Nucleoside Triphosphate Pyrophosphohydrolase"/>
    <property type="match status" value="1"/>
</dbReference>
<name>A0ABW6IGJ0_9CYAN</name>
<organism evidence="5 6">
    <name type="scientific">Almyronema epifaneia S1</name>
    <dbReference type="NCBI Taxonomy" id="2991925"/>
    <lineage>
        <taxon>Bacteria</taxon>
        <taxon>Bacillati</taxon>
        <taxon>Cyanobacteriota</taxon>
        <taxon>Cyanophyceae</taxon>
        <taxon>Nodosilineales</taxon>
        <taxon>Nodosilineaceae</taxon>
        <taxon>Almyronema</taxon>
        <taxon>Almyronema epifaneia</taxon>
    </lineage>
</organism>
<protein>
    <submittedName>
        <fullName evidence="5">NUDIX domain-containing protein</fullName>
    </submittedName>
</protein>
<dbReference type="Pfam" id="PF00293">
    <property type="entry name" value="NUDIX"/>
    <property type="match status" value="1"/>
</dbReference>
<proteinExistence type="inferred from homology"/>